<organism evidence="1">
    <name type="scientific">marine metagenome</name>
    <dbReference type="NCBI Taxonomy" id="408172"/>
    <lineage>
        <taxon>unclassified sequences</taxon>
        <taxon>metagenomes</taxon>
        <taxon>ecological metagenomes</taxon>
    </lineage>
</organism>
<gene>
    <name evidence="1" type="ORF">METZ01_LOCUS414595</name>
</gene>
<dbReference type="EMBL" id="UINC01162147">
    <property type="protein sequence ID" value="SVD61741.1"/>
    <property type="molecule type" value="Genomic_DNA"/>
</dbReference>
<proteinExistence type="predicted"/>
<evidence type="ECO:0008006" key="2">
    <source>
        <dbReference type="Google" id="ProtNLM"/>
    </source>
</evidence>
<dbReference type="AlphaFoldDB" id="A0A382WUM1"/>
<protein>
    <recommendedName>
        <fullName evidence="2">Toprim domain-containing protein</fullName>
    </recommendedName>
</protein>
<feature type="non-terminal residue" evidence="1">
    <location>
        <position position="222"/>
    </location>
</feature>
<name>A0A382WUM1_9ZZZZ</name>
<sequence>MNKLQKTFNDIVERTRAKSIGTADSFSGLCPAHDDKSASLSITLENDKILLYCHAGCNIDDICLSLGIEKSDLFAPIDEKQINRVPVPQKVEREQIRMKANINFEGKVVFFSSKHNKKVTESVRYSYSDADGKTAYHVIRSDPKDFRPMTPDGFLDLESVERLPYRLPELLQGVKESKTILILEGEKDVDRAIAMGFVATTFVGGAGKWRDEYSEYFRGADV</sequence>
<evidence type="ECO:0000313" key="1">
    <source>
        <dbReference type="EMBL" id="SVD61741.1"/>
    </source>
</evidence>
<accession>A0A382WUM1</accession>
<reference evidence="1" key="1">
    <citation type="submission" date="2018-05" db="EMBL/GenBank/DDBJ databases">
        <authorList>
            <person name="Lanie J.A."/>
            <person name="Ng W.-L."/>
            <person name="Kazmierczak K.M."/>
            <person name="Andrzejewski T.M."/>
            <person name="Davidsen T.M."/>
            <person name="Wayne K.J."/>
            <person name="Tettelin H."/>
            <person name="Glass J.I."/>
            <person name="Rusch D."/>
            <person name="Podicherti R."/>
            <person name="Tsui H.-C.T."/>
            <person name="Winkler M.E."/>
        </authorList>
    </citation>
    <scope>NUCLEOTIDE SEQUENCE</scope>
</reference>